<evidence type="ECO:0000313" key="6">
    <source>
        <dbReference type="Proteomes" id="UP001217089"/>
    </source>
</evidence>
<accession>A0ABQ9F0H9</accession>
<reference evidence="5 6" key="1">
    <citation type="submission" date="2022-12" db="EMBL/GenBank/DDBJ databases">
        <title>Chromosome-level genome of Tegillarca granosa.</title>
        <authorList>
            <person name="Kim J."/>
        </authorList>
    </citation>
    <scope>NUCLEOTIDE SEQUENCE [LARGE SCALE GENOMIC DNA]</scope>
    <source>
        <strain evidence="5">Teg-2019</strain>
        <tissue evidence="5">Adductor muscle</tissue>
    </source>
</reference>
<dbReference type="EMBL" id="JARBDR010000657">
    <property type="protein sequence ID" value="KAJ8309387.1"/>
    <property type="molecule type" value="Genomic_DNA"/>
</dbReference>
<name>A0ABQ9F0H9_TEGGR</name>
<dbReference type="Pfam" id="PF03088">
    <property type="entry name" value="Str_synth"/>
    <property type="match status" value="1"/>
</dbReference>
<comment type="similarity">
    <text evidence="1">Belongs to the strictosidine synthase family.</text>
</comment>
<evidence type="ECO:0000259" key="4">
    <source>
        <dbReference type="Pfam" id="PF03088"/>
    </source>
</evidence>
<organism evidence="5 6">
    <name type="scientific">Tegillarca granosa</name>
    <name type="common">Malaysian cockle</name>
    <name type="synonym">Anadara granosa</name>
    <dbReference type="NCBI Taxonomy" id="220873"/>
    <lineage>
        <taxon>Eukaryota</taxon>
        <taxon>Metazoa</taxon>
        <taxon>Spiralia</taxon>
        <taxon>Lophotrochozoa</taxon>
        <taxon>Mollusca</taxon>
        <taxon>Bivalvia</taxon>
        <taxon>Autobranchia</taxon>
        <taxon>Pteriomorphia</taxon>
        <taxon>Arcoida</taxon>
        <taxon>Arcoidea</taxon>
        <taxon>Arcidae</taxon>
        <taxon>Tegillarca</taxon>
    </lineage>
</organism>
<dbReference type="Gene3D" id="2.120.10.30">
    <property type="entry name" value="TolB, C-terminal domain"/>
    <property type="match status" value="2"/>
</dbReference>
<evidence type="ECO:0000256" key="1">
    <source>
        <dbReference type="ARBA" id="ARBA00009191"/>
    </source>
</evidence>
<gene>
    <name evidence="5" type="ORF">KUTeg_014261</name>
</gene>
<dbReference type="InterPro" id="IPR018119">
    <property type="entry name" value="Strictosidine_synth_cons-reg"/>
</dbReference>
<dbReference type="PANTHER" id="PTHR10426">
    <property type="entry name" value="STRICTOSIDINE SYNTHASE-RELATED"/>
    <property type="match status" value="1"/>
</dbReference>
<dbReference type="Pfam" id="PF20067">
    <property type="entry name" value="SSL_N"/>
    <property type="match status" value="1"/>
</dbReference>
<keyword evidence="3" id="KW-0325">Glycoprotein</keyword>
<evidence type="ECO:0000256" key="3">
    <source>
        <dbReference type="ARBA" id="ARBA00023180"/>
    </source>
</evidence>
<proteinExistence type="inferred from homology"/>
<evidence type="ECO:0000256" key="2">
    <source>
        <dbReference type="ARBA" id="ARBA00022553"/>
    </source>
</evidence>
<feature type="domain" description="Strictosidine synthase conserved region" evidence="4">
    <location>
        <begin position="143"/>
        <end position="195"/>
    </location>
</feature>
<evidence type="ECO:0000313" key="5">
    <source>
        <dbReference type="EMBL" id="KAJ8309387.1"/>
    </source>
</evidence>
<keyword evidence="6" id="KW-1185">Reference proteome</keyword>
<sequence length="326" mass="36050">MLLPAPIEPIAYSLPEPPLFEGALQPNNYLQQAERIYENQVLGPESMVADGDHLYAGTADGKVIDIWKGEIRVLAKFGVDPCGSFEDEPTCGRPLGMRLDKDGYLIVADGYLGLFKVNVATGDVLTLWPSSAPVNGKKMKLVNDLAIARDGMIYFTDSSTKWDRRHNRYCILEAESSGRLIEYNPVTNTTKELVSAGTKKGTLELFIENLPGLPDNIRPSSSGGYWVGMATARRGGKFSLLDFAASRPWLRKLITKMIPKYGLAIEINEDGKIIRSLHDPTGQVVPAVSEIEDKDGVLYLGSYNLPFLSRLYLRNSTCQRESENNC</sequence>
<comment type="caution">
    <text evidence="5">The sequence shown here is derived from an EMBL/GenBank/DDBJ whole genome shotgun (WGS) entry which is preliminary data.</text>
</comment>
<dbReference type="InterPro" id="IPR011042">
    <property type="entry name" value="6-blade_b-propeller_TolB-like"/>
</dbReference>
<protein>
    <recommendedName>
        <fullName evidence="4">Strictosidine synthase conserved region domain-containing protein</fullName>
    </recommendedName>
</protein>
<dbReference type="Proteomes" id="UP001217089">
    <property type="component" value="Unassembled WGS sequence"/>
</dbReference>
<dbReference type="PANTHER" id="PTHR10426:SF88">
    <property type="entry name" value="ADIPOCYTE PLASMA MEMBRANE-ASSOCIATED PROTEIN HEMOMUCIN-RELATED"/>
    <property type="match status" value="1"/>
</dbReference>
<keyword evidence="2" id="KW-0597">Phosphoprotein</keyword>
<dbReference type="SUPFAM" id="SSF63829">
    <property type="entry name" value="Calcium-dependent phosphotriesterase"/>
    <property type="match status" value="1"/>
</dbReference>